<keyword evidence="1" id="KW-0802">TPR repeat</keyword>
<dbReference type="PANTHER" id="PTHR43861">
    <property type="entry name" value="TRANS-ACONITATE 2-METHYLTRANSFERASE-RELATED"/>
    <property type="match status" value="1"/>
</dbReference>
<accession>A0ABV2IYZ0</accession>
<organism evidence="3 4">
    <name type="scientific">Rhizobium aquaticum</name>
    <dbReference type="NCBI Taxonomy" id="1549636"/>
    <lineage>
        <taxon>Bacteria</taxon>
        <taxon>Pseudomonadati</taxon>
        <taxon>Pseudomonadota</taxon>
        <taxon>Alphaproteobacteria</taxon>
        <taxon>Hyphomicrobiales</taxon>
        <taxon>Rhizobiaceae</taxon>
        <taxon>Rhizobium/Agrobacterium group</taxon>
        <taxon>Rhizobium</taxon>
    </lineage>
</organism>
<gene>
    <name evidence="3" type="ORF">ABID16_002056</name>
</gene>
<keyword evidence="4" id="KW-1185">Reference proteome</keyword>
<dbReference type="Pfam" id="PF08241">
    <property type="entry name" value="Methyltransf_11"/>
    <property type="match status" value="1"/>
</dbReference>
<evidence type="ECO:0000313" key="3">
    <source>
        <dbReference type="EMBL" id="MET3613727.1"/>
    </source>
</evidence>
<dbReference type="InterPro" id="IPR019734">
    <property type="entry name" value="TPR_rpt"/>
</dbReference>
<name>A0ABV2IYZ0_9HYPH</name>
<dbReference type="Proteomes" id="UP001549047">
    <property type="component" value="Unassembled WGS sequence"/>
</dbReference>
<dbReference type="CDD" id="cd02440">
    <property type="entry name" value="AdoMet_MTases"/>
    <property type="match status" value="1"/>
</dbReference>
<comment type="caution">
    <text evidence="3">The sequence shown here is derived from an EMBL/GenBank/DDBJ whole genome shotgun (WGS) entry which is preliminary data.</text>
</comment>
<dbReference type="InterPro" id="IPR013216">
    <property type="entry name" value="Methyltransf_11"/>
</dbReference>
<dbReference type="SUPFAM" id="SSF48452">
    <property type="entry name" value="TPR-like"/>
    <property type="match status" value="1"/>
</dbReference>
<feature type="domain" description="Methyltransferase type 11" evidence="2">
    <location>
        <begin position="149"/>
        <end position="248"/>
    </location>
</feature>
<dbReference type="RefSeq" id="WP_354556241.1">
    <property type="nucleotide sequence ID" value="NZ_JBEPMB010000002.1"/>
</dbReference>
<dbReference type="GO" id="GO:0008168">
    <property type="term" value="F:methyltransferase activity"/>
    <property type="evidence" value="ECO:0007669"/>
    <property type="project" value="UniProtKB-KW"/>
</dbReference>
<keyword evidence="3" id="KW-0489">Methyltransferase</keyword>
<dbReference type="SUPFAM" id="SSF53335">
    <property type="entry name" value="S-adenosyl-L-methionine-dependent methyltransferases"/>
    <property type="match status" value="1"/>
</dbReference>
<dbReference type="InterPro" id="IPR011990">
    <property type="entry name" value="TPR-like_helical_dom_sf"/>
</dbReference>
<dbReference type="Gene3D" id="1.25.40.10">
    <property type="entry name" value="Tetratricopeptide repeat domain"/>
    <property type="match status" value="1"/>
</dbReference>
<evidence type="ECO:0000256" key="1">
    <source>
        <dbReference type="PROSITE-ProRule" id="PRU00339"/>
    </source>
</evidence>
<keyword evidence="3" id="KW-0808">Transferase</keyword>
<proteinExistence type="predicted"/>
<feature type="repeat" description="TPR" evidence="1">
    <location>
        <begin position="47"/>
        <end position="80"/>
    </location>
</feature>
<evidence type="ECO:0000313" key="4">
    <source>
        <dbReference type="Proteomes" id="UP001549047"/>
    </source>
</evidence>
<evidence type="ECO:0000259" key="2">
    <source>
        <dbReference type="Pfam" id="PF08241"/>
    </source>
</evidence>
<sequence length="315" mass="33946">MTAMDLTSGDLIADRRADYARMLATGGDVGAAAELMEQALELAPSWSAGWFLLGEYREKAGLGDAAIEAYRRVLELHEDDVFGAGLKLSILGDRAQPATPPVAYVEQLFDDYADRFETALVEKLDYKVPGRLAALIEAKGRAHYARAIDLGCGTGLMGVELRTRVDRLEGYDLSANMLAKAEDKGTYDHLDQADLSRGTAEARLINADLASGRADLVAAADVLMYLGDLEPVLGLAATLLTDDGHFAFSVEHLMDGNGDFRLQPSLRYAHSPAYIERLLGSHGFTLLGSEKLVIRMDGGHPVNGILFIAEKGSST</sequence>
<dbReference type="PROSITE" id="PS50005">
    <property type="entry name" value="TPR"/>
    <property type="match status" value="1"/>
</dbReference>
<dbReference type="GO" id="GO:0032259">
    <property type="term" value="P:methylation"/>
    <property type="evidence" value="ECO:0007669"/>
    <property type="project" value="UniProtKB-KW"/>
</dbReference>
<dbReference type="Gene3D" id="3.40.50.150">
    <property type="entry name" value="Vaccinia Virus protein VP39"/>
    <property type="match status" value="1"/>
</dbReference>
<reference evidence="3 4" key="1">
    <citation type="submission" date="2024-06" db="EMBL/GenBank/DDBJ databases">
        <title>Genomic Encyclopedia of Type Strains, Phase IV (KMG-IV): sequencing the most valuable type-strain genomes for metagenomic binning, comparative biology and taxonomic classification.</title>
        <authorList>
            <person name="Goeker M."/>
        </authorList>
    </citation>
    <scope>NUCLEOTIDE SEQUENCE [LARGE SCALE GENOMIC DNA]</scope>
    <source>
        <strain evidence="3 4">DSM 29780</strain>
    </source>
</reference>
<protein>
    <submittedName>
        <fullName evidence="3">TPR repeat methyltransferase</fullName>
    </submittedName>
</protein>
<dbReference type="PANTHER" id="PTHR43861:SF1">
    <property type="entry name" value="TRANS-ACONITATE 2-METHYLTRANSFERASE"/>
    <property type="match status" value="1"/>
</dbReference>
<dbReference type="InterPro" id="IPR029063">
    <property type="entry name" value="SAM-dependent_MTases_sf"/>
</dbReference>
<dbReference type="EMBL" id="JBEPMB010000002">
    <property type="protein sequence ID" value="MET3613727.1"/>
    <property type="molecule type" value="Genomic_DNA"/>
</dbReference>